<evidence type="ECO:0000313" key="3">
    <source>
        <dbReference type="Proteomes" id="UP000053864"/>
    </source>
</evidence>
<evidence type="ECO:0000313" key="2">
    <source>
        <dbReference type="EMBL" id="ETL47428.1"/>
    </source>
</evidence>
<accession>W2HFX9</accession>
<proteinExistence type="predicted"/>
<dbReference type="Proteomes" id="UP000053864">
    <property type="component" value="Unassembled WGS sequence"/>
</dbReference>
<feature type="non-terminal residue" evidence="1">
    <location>
        <position position="33"/>
    </location>
</feature>
<name>W2HFX9_PHYNI</name>
<protein>
    <submittedName>
        <fullName evidence="1">Uncharacterized protein</fullName>
    </submittedName>
</protein>
<evidence type="ECO:0000313" key="1">
    <source>
        <dbReference type="EMBL" id="ETK94039.1"/>
    </source>
</evidence>
<dbReference type="EMBL" id="KI684739">
    <property type="protein sequence ID" value="ETK94039.1"/>
    <property type="molecule type" value="Genomic_DNA"/>
</dbReference>
<reference evidence="1" key="1">
    <citation type="submission" date="2013-11" db="EMBL/GenBank/DDBJ databases">
        <title>The Genome Sequence of Phytophthora parasitica CJ02B3.</title>
        <authorList>
            <consortium name="The Broad Institute Genomics Platform"/>
            <person name="Russ C."/>
            <person name="Tyler B."/>
            <person name="Panabieres F."/>
            <person name="Shan W."/>
            <person name="Tripathy S."/>
            <person name="Grunwald N."/>
            <person name="Machado M."/>
            <person name="Johnson C.S."/>
            <person name="Arredondo F."/>
            <person name="Hong C."/>
            <person name="Coffey M."/>
            <person name="Young S.K."/>
            <person name="Zeng Q."/>
            <person name="Gargeya S."/>
            <person name="Fitzgerald M."/>
            <person name="Abouelleil A."/>
            <person name="Alvarado L."/>
            <person name="Chapman S.B."/>
            <person name="Gainer-Dewar J."/>
            <person name="Goldberg J."/>
            <person name="Griggs A."/>
            <person name="Gujja S."/>
            <person name="Hansen M."/>
            <person name="Howarth C."/>
            <person name="Imamovic A."/>
            <person name="Ireland A."/>
            <person name="Larimer J."/>
            <person name="McCowan C."/>
            <person name="Murphy C."/>
            <person name="Pearson M."/>
            <person name="Poon T.W."/>
            <person name="Priest M."/>
            <person name="Roberts A."/>
            <person name="Saif S."/>
            <person name="Shea T."/>
            <person name="Sykes S."/>
            <person name="Wortman J."/>
            <person name="Nusbaum C."/>
            <person name="Birren B."/>
        </authorList>
    </citation>
    <scope>NUCLEOTIDE SEQUENCE [LARGE SCALE GENOMIC DNA]</scope>
    <source>
        <strain evidence="1">CJ02B3</strain>
    </source>
</reference>
<dbReference type="AlphaFoldDB" id="W2HFX9"/>
<dbReference type="Proteomes" id="UP000053236">
    <property type="component" value="Unassembled WGS sequence"/>
</dbReference>
<reference evidence="2 3" key="2">
    <citation type="submission" date="2013-11" db="EMBL/GenBank/DDBJ databases">
        <title>The Genome Sequence of Phytophthora parasitica CJ05E6.</title>
        <authorList>
            <consortium name="The Broad Institute Genomics Platform"/>
            <person name="Russ C."/>
            <person name="Tyler B."/>
            <person name="Panabieres F."/>
            <person name="Shan W."/>
            <person name="Tripathy S."/>
            <person name="Grunwald N."/>
            <person name="Machado M."/>
            <person name="Johnson C.S."/>
            <person name="Arredondo F."/>
            <person name="Hong C."/>
            <person name="Coffey M."/>
            <person name="Young S.K."/>
            <person name="Zeng Q."/>
            <person name="Gargeya S."/>
            <person name="Fitzgerald M."/>
            <person name="Abouelleil A."/>
            <person name="Alvarado L."/>
            <person name="Chapman S.B."/>
            <person name="Gainer-Dewar J."/>
            <person name="Goldberg J."/>
            <person name="Griggs A."/>
            <person name="Gujja S."/>
            <person name="Hansen M."/>
            <person name="Howarth C."/>
            <person name="Imamovic A."/>
            <person name="Ireland A."/>
            <person name="Larimer J."/>
            <person name="McCowan C."/>
            <person name="Murphy C."/>
            <person name="Pearson M."/>
            <person name="Poon T.W."/>
            <person name="Priest M."/>
            <person name="Roberts A."/>
            <person name="Saif S."/>
            <person name="Shea T."/>
            <person name="Sykes S."/>
            <person name="Wortman J."/>
            <person name="Nusbaum C."/>
            <person name="Birren B."/>
        </authorList>
    </citation>
    <scope>NUCLEOTIDE SEQUENCE [LARGE SCALE GENOMIC DNA]</scope>
    <source>
        <strain evidence="2 3">CJ05E6</strain>
    </source>
</reference>
<gene>
    <name evidence="1" type="ORF">L915_02850</name>
    <name evidence="2" type="ORF">L916_02826</name>
</gene>
<organism evidence="1">
    <name type="scientific">Phytophthora nicotianae</name>
    <name type="common">Potato buckeye rot agent</name>
    <name type="synonym">Phytophthora parasitica</name>
    <dbReference type="NCBI Taxonomy" id="4792"/>
    <lineage>
        <taxon>Eukaryota</taxon>
        <taxon>Sar</taxon>
        <taxon>Stramenopiles</taxon>
        <taxon>Oomycota</taxon>
        <taxon>Peronosporomycetes</taxon>
        <taxon>Peronosporales</taxon>
        <taxon>Peronosporaceae</taxon>
        <taxon>Phytophthora</taxon>
    </lineage>
</organism>
<dbReference type="EMBL" id="KI671235">
    <property type="protein sequence ID" value="ETL47428.1"/>
    <property type="molecule type" value="Genomic_DNA"/>
</dbReference>
<sequence length="33" mass="3621">MAIKSRHEACASLHPTRCLPVGFRGVKMVLPSQ</sequence>